<proteinExistence type="predicted"/>
<dbReference type="AlphaFoldDB" id="A0A0A6RPR4"/>
<sequence length="97" mass="10797">MSNEPTSHKSLTDWQRVDAMSDKDIDFSDCPEITPEMFAKAVVRKGMNPVSRQAPLTFEKCAITLASDVQAYFPDSESVNNTLRALIALIPKQVSNH</sequence>
<name>A0A0A6RPR4_9GAMM</name>
<dbReference type="Proteomes" id="UP000030428">
    <property type="component" value="Unassembled WGS sequence"/>
</dbReference>
<dbReference type="EMBL" id="JSZA02000069">
    <property type="protein sequence ID" value="KHD05846.1"/>
    <property type="molecule type" value="Genomic_DNA"/>
</dbReference>
<evidence type="ECO:0000313" key="2">
    <source>
        <dbReference type="Proteomes" id="UP000030428"/>
    </source>
</evidence>
<accession>A0A0A6RPR4</accession>
<reference evidence="1 2" key="1">
    <citation type="journal article" date="2016" name="Front. Microbiol.">
        <title>Single-Cell (Meta-)Genomics of a Dimorphic Candidatus Thiomargarita nelsonii Reveals Genomic Plasticity.</title>
        <authorList>
            <person name="Flood B.E."/>
            <person name="Fliss P."/>
            <person name="Jones D.S."/>
            <person name="Dick G.J."/>
            <person name="Jain S."/>
            <person name="Kaster A.K."/>
            <person name="Winkel M."/>
            <person name="Mussmann M."/>
            <person name="Bailey J."/>
        </authorList>
    </citation>
    <scope>NUCLEOTIDE SEQUENCE [LARGE SCALE GENOMIC DNA]</scope>
    <source>
        <strain evidence="1">Hydrate Ridge</strain>
    </source>
</reference>
<comment type="caution">
    <text evidence="1">The sequence shown here is derived from an EMBL/GenBank/DDBJ whole genome shotgun (WGS) entry which is preliminary data.</text>
</comment>
<organism evidence="1 2">
    <name type="scientific">Candidatus Thiomargarita nelsonii</name>
    <dbReference type="NCBI Taxonomy" id="1003181"/>
    <lineage>
        <taxon>Bacteria</taxon>
        <taxon>Pseudomonadati</taxon>
        <taxon>Pseudomonadota</taxon>
        <taxon>Gammaproteobacteria</taxon>
        <taxon>Thiotrichales</taxon>
        <taxon>Thiotrichaceae</taxon>
        <taxon>Thiomargarita</taxon>
    </lineage>
</organism>
<keyword evidence="2" id="KW-1185">Reference proteome</keyword>
<gene>
    <name evidence="1" type="ORF">PN36_17820</name>
</gene>
<evidence type="ECO:0000313" key="1">
    <source>
        <dbReference type="EMBL" id="KHD05846.1"/>
    </source>
</evidence>
<protein>
    <submittedName>
        <fullName evidence="1">Uncharacterized protein</fullName>
    </submittedName>
</protein>